<feature type="transmembrane region" description="Helical" evidence="1">
    <location>
        <begin position="109"/>
        <end position="127"/>
    </location>
</feature>
<feature type="transmembrane region" description="Helical" evidence="1">
    <location>
        <begin position="21"/>
        <end position="41"/>
    </location>
</feature>
<keyword evidence="1" id="KW-0812">Transmembrane</keyword>
<keyword evidence="3" id="KW-1185">Reference proteome</keyword>
<sequence>MSIAKDEEHILRTVHWFRSTTFQVLVVGGVFFCAPGMYNALSALGAGGLATPWYANATAAAGYVFMAFMCIVGGILVGKIGVRMSLLNGTQWFLMFGSILSGITDGLMYAVEGPIITFIGGAIIFGINSS</sequence>
<comment type="caution">
    <text evidence="2">The sequence shown here is derived from an EMBL/GenBank/DDBJ whole genome shotgun (WGS) entry which is preliminary data.</text>
</comment>
<keyword evidence="1" id="KW-1133">Transmembrane helix</keyword>
<proteinExistence type="predicted"/>
<reference evidence="2" key="1">
    <citation type="submission" date="2020-11" db="EMBL/GenBank/DDBJ databases">
        <authorList>
            <consortium name="DOE Joint Genome Institute"/>
            <person name="Ahrendt S."/>
            <person name="Riley R."/>
            <person name="Andreopoulos W."/>
            <person name="Labutti K."/>
            <person name="Pangilinan J."/>
            <person name="Ruiz-Duenas F.J."/>
            <person name="Barrasa J.M."/>
            <person name="Sanchez-Garcia M."/>
            <person name="Camarero S."/>
            <person name="Miyauchi S."/>
            <person name="Serrano A."/>
            <person name="Linde D."/>
            <person name="Babiker R."/>
            <person name="Drula E."/>
            <person name="Ayuso-Fernandez I."/>
            <person name="Pacheco R."/>
            <person name="Padilla G."/>
            <person name="Ferreira P."/>
            <person name="Barriuso J."/>
            <person name="Kellner H."/>
            <person name="Castanera R."/>
            <person name="Alfaro M."/>
            <person name="Ramirez L."/>
            <person name="Pisabarro A.G."/>
            <person name="Kuo A."/>
            <person name="Tritt A."/>
            <person name="Lipzen A."/>
            <person name="He G."/>
            <person name="Yan M."/>
            <person name="Ng V."/>
            <person name="Cullen D."/>
            <person name="Martin F."/>
            <person name="Rosso M.-N."/>
            <person name="Henrissat B."/>
            <person name="Hibbett D."/>
            <person name="Martinez A.T."/>
            <person name="Grigoriev I.V."/>
        </authorList>
    </citation>
    <scope>NUCLEOTIDE SEQUENCE</scope>
    <source>
        <strain evidence="2">ATCC 90797</strain>
    </source>
</reference>
<protein>
    <submittedName>
        <fullName evidence="2">Uncharacterized protein</fullName>
    </submittedName>
</protein>
<feature type="non-terminal residue" evidence="2">
    <location>
        <position position="130"/>
    </location>
</feature>
<feature type="transmembrane region" description="Helical" evidence="1">
    <location>
        <begin position="53"/>
        <end position="77"/>
    </location>
</feature>
<evidence type="ECO:0000313" key="2">
    <source>
        <dbReference type="EMBL" id="KAF9486910.1"/>
    </source>
</evidence>
<dbReference type="Proteomes" id="UP000807025">
    <property type="component" value="Unassembled WGS sequence"/>
</dbReference>
<evidence type="ECO:0000256" key="1">
    <source>
        <dbReference type="SAM" id="Phobius"/>
    </source>
</evidence>
<dbReference type="AlphaFoldDB" id="A0A9P6D8K8"/>
<accession>A0A9P6D8K8</accession>
<name>A0A9P6D8K8_PLEER</name>
<dbReference type="EMBL" id="MU154861">
    <property type="protein sequence ID" value="KAF9486910.1"/>
    <property type="molecule type" value="Genomic_DNA"/>
</dbReference>
<keyword evidence="1" id="KW-0472">Membrane</keyword>
<evidence type="ECO:0000313" key="3">
    <source>
        <dbReference type="Proteomes" id="UP000807025"/>
    </source>
</evidence>
<gene>
    <name evidence="2" type="ORF">BDN71DRAFT_1405485</name>
</gene>
<dbReference type="OrthoDB" id="196103at2759"/>
<organism evidence="2 3">
    <name type="scientific">Pleurotus eryngii</name>
    <name type="common">Boletus of the steppes</name>
    <dbReference type="NCBI Taxonomy" id="5323"/>
    <lineage>
        <taxon>Eukaryota</taxon>
        <taxon>Fungi</taxon>
        <taxon>Dikarya</taxon>
        <taxon>Basidiomycota</taxon>
        <taxon>Agaricomycotina</taxon>
        <taxon>Agaricomycetes</taxon>
        <taxon>Agaricomycetidae</taxon>
        <taxon>Agaricales</taxon>
        <taxon>Pleurotineae</taxon>
        <taxon>Pleurotaceae</taxon>
        <taxon>Pleurotus</taxon>
    </lineage>
</organism>
<feature type="transmembrane region" description="Helical" evidence="1">
    <location>
        <begin position="84"/>
        <end position="103"/>
    </location>
</feature>